<dbReference type="EMBL" id="SNRW01005615">
    <property type="protein sequence ID" value="KAA6384721.1"/>
    <property type="molecule type" value="Genomic_DNA"/>
</dbReference>
<evidence type="ECO:0000313" key="1">
    <source>
        <dbReference type="EMBL" id="KAA6384721.1"/>
    </source>
</evidence>
<accession>A0A5J4VQF2</accession>
<proteinExistence type="predicted"/>
<protein>
    <submittedName>
        <fullName evidence="1">Uncharacterized protein</fullName>
    </submittedName>
</protein>
<organism evidence="1 2">
    <name type="scientific">Streblomastix strix</name>
    <dbReference type="NCBI Taxonomy" id="222440"/>
    <lineage>
        <taxon>Eukaryota</taxon>
        <taxon>Metamonada</taxon>
        <taxon>Preaxostyla</taxon>
        <taxon>Oxymonadida</taxon>
        <taxon>Streblomastigidae</taxon>
        <taxon>Streblomastix</taxon>
    </lineage>
</organism>
<dbReference type="Proteomes" id="UP000324800">
    <property type="component" value="Unassembled WGS sequence"/>
</dbReference>
<reference evidence="1 2" key="1">
    <citation type="submission" date="2019-03" db="EMBL/GenBank/DDBJ databases">
        <title>Single cell metagenomics reveals metabolic interactions within the superorganism composed of flagellate Streblomastix strix and complex community of Bacteroidetes bacteria on its surface.</title>
        <authorList>
            <person name="Treitli S.C."/>
            <person name="Kolisko M."/>
            <person name="Husnik F."/>
            <person name="Keeling P."/>
            <person name="Hampl V."/>
        </authorList>
    </citation>
    <scope>NUCLEOTIDE SEQUENCE [LARGE SCALE GENOMIC DNA]</scope>
    <source>
        <strain evidence="1">ST1C</strain>
    </source>
</reference>
<gene>
    <name evidence="1" type="ORF">EZS28_019750</name>
</gene>
<sequence length="294" mass="34794">MTISNQEVYDSLRNDMVGGNQFVIHRENIARKTQIHKFKLQDNEVVSYELPHTVENIICLDFNSFYGSCMSSEQHPLIPYTNHRMYMPGRVNLCLAIAHVSWPIKDKKLLDELYSQLFPSASNENYYDKKKILGWNIESESTTCLALAPKCYYMENNMNQKITMKLKGVKHRAFFPWEKFGNMWVEQKVDPEHSTKMDTYTDREEAVMQQIRKMNKHFADVMSISLLRQEYKLMQETYKDSMDEISELLKRFVIESSRILETHKLDVEKEREKNYSFKEKIRITNAKLAELEAV</sequence>
<name>A0A5J4VQF2_9EUKA</name>
<evidence type="ECO:0000313" key="2">
    <source>
        <dbReference type="Proteomes" id="UP000324800"/>
    </source>
</evidence>
<comment type="caution">
    <text evidence="1">The sequence shown here is derived from an EMBL/GenBank/DDBJ whole genome shotgun (WGS) entry which is preliminary data.</text>
</comment>
<dbReference type="AlphaFoldDB" id="A0A5J4VQF2"/>